<dbReference type="Proteomes" id="UP000180253">
    <property type="component" value="Unassembled WGS sequence"/>
</dbReference>
<sequence>MENITTNYSKSQGNWLLLCALLQGLGLLLLHQALSFDWPIAHSPSLVLASYAVLLTGPSILIYGVNQESHRVFYNIVITFSLTAALLGVYVGSQALHPKFPDLALHGLGFAAVMSLLTFKVFIFASSIHLQNHQWQVCYSRLISNTCRLLITITLASIFTLLVWFIIVLWAELFDKINITIFKDIFYEPWFIYPILSLAHAIGVLRIRRSNKIVSTANQLIQTLSFALLPLLLLLSSVFLVAIAFVGLTALWNSGGSNLVFVLTALILVTMNLAFQDSKQTPKMHRIAYFLILAGIAILPVYLAISGYGLWLRVEQYGLSISRLWAIFMWVFLTLYLSCYSISIIANTRNWLDSLATINTRLGLLLIAALLISQSPILNFKQLSAQNQLARIHAGITPVEDIDVYYFAHELGVAGRDVLKEIDAHFAEQYPQLGARIEAALNSVTMHDADVENSQAIASNFIDGLEVRGNMPRTSLEPALISALQNYANNHSALIASSSRMILLPVELTGDKQNEYLLIMKQSSYSDLVLFYLDQAQWISRPMYFNYSNEHSDKELIDALLAGDFKVTPAKFNDIQVNGTSLKVSDY</sequence>
<dbReference type="RefSeq" id="WP_070993060.1">
    <property type="nucleotide sequence ID" value="NZ_CBCSHD010000010.1"/>
</dbReference>
<dbReference type="EMBL" id="MNAN01000034">
    <property type="protein sequence ID" value="OHU94592.1"/>
    <property type="molecule type" value="Genomic_DNA"/>
</dbReference>
<feature type="transmembrane region" description="Helical" evidence="1">
    <location>
        <begin position="149"/>
        <end position="170"/>
    </location>
</feature>
<proteinExistence type="predicted"/>
<feature type="transmembrane region" description="Helical" evidence="1">
    <location>
        <begin position="72"/>
        <end position="91"/>
    </location>
</feature>
<feature type="transmembrane region" description="Helical" evidence="1">
    <location>
        <begin position="324"/>
        <end position="346"/>
    </location>
</feature>
<dbReference type="InterPro" id="IPR025291">
    <property type="entry name" value="DUF4153"/>
</dbReference>
<name>A0A1S1N7F7_9GAMM</name>
<dbReference type="OrthoDB" id="7022049at2"/>
<feature type="transmembrane region" description="Helical" evidence="1">
    <location>
        <begin position="228"/>
        <end position="252"/>
    </location>
</feature>
<keyword evidence="1" id="KW-1133">Transmembrane helix</keyword>
<evidence type="ECO:0000256" key="1">
    <source>
        <dbReference type="SAM" id="Phobius"/>
    </source>
</evidence>
<gene>
    <name evidence="2" type="ORF">BIW53_16165</name>
</gene>
<organism evidence="2 3">
    <name type="scientific">Pseudoalteromonas byunsanensis</name>
    <dbReference type="NCBI Taxonomy" id="327939"/>
    <lineage>
        <taxon>Bacteria</taxon>
        <taxon>Pseudomonadati</taxon>
        <taxon>Pseudomonadota</taxon>
        <taxon>Gammaproteobacteria</taxon>
        <taxon>Alteromonadales</taxon>
        <taxon>Pseudoalteromonadaceae</taxon>
        <taxon>Pseudoalteromonas</taxon>
    </lineage>
</organism>
<dbReference type="Pfam" id="PF13687">
    <property type="entry name" value="DUF4153"/>
    <property type="match status" value="1"/>
</dbReference>
<feature type="transmembrane region" description="Helical" evidence="1">
    <location>
        <begin position="358"/>
        <end position="378"/>
    </location>
</feature>
<feature type="transmembrane region" description="Helical" evidence="1">
    <location>
        <begin position="45"/>
        <end position="65"/>
    </location>
</feature>
<evidence type="ECO:0000313" key="2">
    <source>
        <dbReference type="EMBL" id="OHU94592.1"/>
    </source>
</evidence>
<accession>A0A1S1N7F7</accession>
<dbReference type="AlphaFoldDB" id="A0A1S1N7F7"/>
<reference evidence="2 3" key="1">
    <citation type="submission" date="2016-10" db="EMBL/GenBank/DDBJ databases">
        <title>Pseudoalteromonas amylolytica sp. nov., isolated from the surface seawater.</title>
        <authorList>
            <person name="Wu Y.-H."/>
            <person name="Cheng H."/>
            <person name="Jin X.-B."/>
            <person name="Wang C.-S."/>
            <person name="Xu X.-W."/>
        </authorList>
    </citation>
    <scope>NUCLEOTIDE SEQUENCE [LARGE SCALE GENOMIC DNA]</scope>
    <source>
        <strain evidence="2 3">JCM 12483</strain>
    </source>
</reference>
<evidence type="ECO:0008006" key="4">
    <source>
        <dbReference type="Google" id="ProtNLM"/>
    </source>
</evidence>
<feature type="transmembrane region" description="Helical" evidence="1">
    <location>
        <begin position="258"/>
        <end position="275"/>
    </location>
</feature>
<feature type="transmembrane region" description="Helical" evidence="1">
    <location>
        <begin position="190"/>
        <end position="207"/>
    </location>
</feature>
<feature type="transmembrane region" description="Helical" evidence="1">
    <location>
        <begin position="287"/>
        <end position="312"/>
    </location>
</feature>
<keyword evidence="1" id="KW-0472">Membrane</keyword>
<keyword evidence="3" id="KW-1185">Reference proteome</keyword>
<keyword evidence="1" id="KW-0812">Transmembrane</keyword>
<evidence type="ECO:0000313" key="3">
    <source>
        <dbReference type="Proteomes" id="UP000180253"/>
    </source>
</evidence>
<protein>
    <recommendedName>
        <fullName evidence="4">DUF4153 domain-containing protein</fullName>
    </recommendedName>
</protein>
<feature type="transmembrane region" description="Helical" evidence="1">
    <location>
        <begin position="103"/>
        <end position="128"/>
    </location>
</feature>
<comment type="caution">
    <text evidence="2">The sequence shown here is derived from an EMBL/GenBank/DDBJ whole genome shotgun (WGS) entry which is preliminary data.</text>
</comment>
<dbReference type="STRING" id="327939.BIW53_16165"/>